<dbReference type="FunFam" id="3.40.50.2000:FF:000120">
    <property type="entry name" value="UDP-glycosyltransferase 76C1"/>
    <property type="match status" value="1"/>
</dbReference>
<dbReference type="PANTHER" id="PTHR11926:SF1047">
    <property type="entry name" value="UDP-GLUCOSE IRIDOID GLUCOSYLTRANSFERASE-LIKE ISOFORM X1"/>
    <property type="match status" value="1"/>
</dbReference>
<keyword evidence="3" id="KW-0808">Transferase</keyword>
<accession>A0AAV5L6W0</accession>
<evidence type="ECO:0000256" key="1">
    <source>
        <dbReference type="ARBA" id="ARBA00009995"/>
    </source>
</evidence>
<dbReference type="PANTHER" id="PTHR11926">
    <property type="entry name" value="GLUCOSYL/GLUCURONOSYL TRANSFERASES"/>
    <property type="match status" value="1"/>
</dbReference>
<evidence type="ECO:0000313" key="4">
    <source>
        <dbReference type="EMBL" id="GKV32995.1"/>
    </source>
</evidence>
<dbReference type="EMBL" id="BPVZ01000098">
    <property type="protein sequence ID" value="GKV32995.1"/>
    <property type="molecule type" value="Genomic_DNA"/>
</dbReference>
<proteinExistence type="inferred from homology"/>
<keyword evidence="2" id="KW-0328">Glycosyltransferase</keyword>
<dbReference type="Gene3D" id="3.40.50.2000">
    <property type="entry name" value="Glycogen Phosphorylase B"/>
    <property type="match status" value="2"/>
</dbReference>
<protein>
    <submittedName>
        <fullName evidence="4">Uncharacterized protein</fullName>
    </submittedName>
</protein>
<comment type="similarity">
    <text evidence="1">Belongs to the UDP-glycosyltransferase family.</text>
</comment>
<dbReference type="InterPro" id="IPR002213">
    <property type="entry name" value="UDP_glucos_trans"/>
</dbReference>
<comment type="caution">
    <text evidence="4">The sequence shown here is derived from an EMBL/GenBank/DDBJ whole genome shotgun (WGS) entry which is preliminary data.</text>
</comment>
<dbReference type="GO" id="GO:0080043">
    <property type="term" value="F:quercetin 3-O-glucosyltransferase activity"/>
    <property type="evidence" value="ECO:0007669"/>
    <property type="project" value="TreeGrafter"/>
</dbReference>
<evidence type="ECO:0000256" key="2">
    <source>
        <dbReference type="ARBA" id="ARBA00022676"/>
    </source>
</evidence>
<reference evidence="4 5" key="1">
    <citation type="journal article" date="2021" name="Commun. Biol.">
        <title>The genome of Shorea leprosula (Dipterocarpaceae) highlights the ecological relevance of drought in aseasonal tropical rainforests.</title>
        <authorList>
            <person name="Ng K.K.S."/>
            <person name="Kobayashi M.J."/>
            <person name="Fawcett J.A."/>
            <person name="Hatakeyama M."/>
            <person name="Paape T."/>
            <person name="Ng C.H."/>
            <person name="Ang C.C."/>
            <person name="Tnah L.H."/>
            <person name="Lee C.T."/>
            <person name="Nishiyama T."/>
            <person name="Sese J."/>
            <person name="O'Brien M.J."/>
            <person name="Copetti D."/>
            <person name="Mohd Noor M.I."/>
            <person name="Ong R.C."/>
            <person name="Putra M."/>
            <person name="Sireger I.Z."/>
            <person name="Indrioko S."/>
            <person name="Kosugi Y."/>
            <person name="Izuno A."/>
            <person name="Isagi Y."/>
            <person name="Lee S.L."/>
            <person name="Shimizu K.K."/>
        </authorList>
    </citation>
    <scope>NUCLEOTIDE SEQUENCE [LARGE SCALE GENOMIC DNA]</scope>
    <source>
        <strain evidence="4">214</strain>
    </source>
</reference>
<dbReference type="SUPFAM" id="SSF53756">
    <property type="entry name" value="UDP-Glycosyltransferase/glycogen phosphorylase"/>
    <property type="match status" value="1"/>
</dbReference>
<name>A0AAV5L6W0_9ROSI</name>
<dbReference type="FunFam" id="3.40.50.2000:FF:000040">
    <property type="entry name" value="UDP-glycosyltransferase 76C1"/>
    <property type="match status" value="1"/>
</dbReference>
<dbReference type="GO" id="GO:0080044">
    <property type="term" value="F:quercetin 7-O-glucosyltransferase activity"/>
    <property type="evidence" value="ECO:0007669"/>
    <property type="project" value="TreeGrafter"/>
</dbReference>
<evidence type="ECO:0000256" key="3">
    <source>
        <dbReference type="ARBA" id="ARBA00022679"/>
    </source>
</evidence>
<gene>
    <name evidence="4" type="ORF">SLEP1_g41554</name>
</gene>
<sequence>MEKQRERVRQQRMVIVVSPFHGHISPMIHLATFLHSKGFSITIVHPHFNSPDPLSHPEFTFLAIPDKLSESGISNWDLEGIAVTLNRNCAAPLLNSVEQMLLQNPDENIVGIIYDTAVFFAQSVADHLKVTGIAVRTSAAARILAFPVFPSPHGEGYISSQDYISDDGLQDPQSVSTKQLLASLPANPNNSIELRIALIREIKKASAIIVNTIDFLEQEALAVIREHFAPSIFAIGPLHKLAPTGSASRLKEDSSCISWLNKQAPKSVVYVSFGSLAAMDGEELVNMAWGLANSDQPFLWVVRPGSVRGSEWIESLPKTFHERVGERGKIVRWAPQKIVLEHSAVGAFWSHCGWNSTLESISEGVPLLCRPFFGDQMLNSGYICNMWKVGLELEKGKIAEGIRRLMKDEEGMEIRKRAMDLKEKTEACLREGGSTITSFNEFSKQILG</sequence>
<dbReference type="AlphaFoldDB" id="A0AAV5L6W0"/>
<evidence type="ECO:0000313" key="5">
    <source>
        <dbReference type="Proteomes" id="UP001054252"/>
    </source>
</evidence>
<organism evidence="4 5">
    <name type="scientific">Rubroshorea leprosula</name>
    <dbReference type="NCBI Taxonomy" id="152421"/>
    <lineage>
        <taxon>Eukaryota</taxon>
        <taxon>Viridiplantae</taxon>
        <taxon>Streptophyta</taxon>
        <taxon>Embryophyta</taxon>
        <taxon>Tracheophyta</taxon>
        <taxon>Spermatophyta</taxon>
        <taxon>Magnoliopsida</taxon>
        <taxon>eudicotyledons</taxon>
        <taxon>Gunneridae</taxon>
        <taxon>Pentapetalae</taxon>
        <taxon>rosids</taxon>
        <taxon>malvids</taxon>
        <taxon>Malvales</taxon>
        <taxon>Dipterocarpaceae</taxon>
        <taxon>Rubroshorea</taxon>
    </lineage>
</organism>
<dbReference type="Pfam" id="PF00201">
    <property type="entry name" value="UDPGT"/>
    <property type="match status" value="1"/>
</dbReference>
<keyword evidence="5" id="KW-1185">Reference proteome</keyword>
<dbReference type="Proteomes" id="UP001054252">
    <property type="component" value="Unassembled WGS sequence"/>
</dbReference>
<dbReference type="CDD" id="cd03784">
    <property type="entry name" value="GT1_Gtf-like"/>
    <property type="match status" value="1"/>
</dbReference>